<evidence type="ECO:0000256" key="9">
    <source>
        <dbReference type="RuleBase" id="RU369079"/>
    </source>
</evidence>
<feature type="transmembrane region" description="Helical" evidence="9">
    <location>
        <begin position="59"/>
        <end position="82"/>
    </location>
</feature>
<dbReference type="GO" id="GO:0015740">
    <property type="term" value="P:C4-dicarboxylate transport"/>
    <property type="evidence" value="ECO:0007669"/>
    <property type="project" value="TreeGrafter"/>
</dbReference>
<keyword evidence="7 9" id="KW-0472">Membrane</keyword>
<keyword evidence="13" id="KW-1185">Reference proteome</keyword>
<comment type="similarity">
    <text evidence="8 9">Belongs to the TRAP transporter small permease family.</text>
</comment>
<feature type="transmembrane region" description="Helical" evidence="9">
    <location>
        <begin position="130"/>
        <end position="150"/>
    </location>
</feature>
<dbReference type="RefSeq" id="WP_094796558.1">
    <property type="nucleotide sequence ID" value="NZ_NEVK01000004.1"/>
</dbReference>
<organism evidence="12 13">
    <name type="scientific">Bordetella genomosp. 7</name>
    <dbReference type="NCBI Taxonomy" id="1416805"/>
    <lineage>
        <taxon>Bacteria</taxon>
        <taxon>Pseudomonadati</taxon>
        <taxon>Pseudomonadota</taxon>
        <taxon>Betaproteobacteria</taxon>
        <taxon>Burkholderiales</taxon>
        <taxon>Alcaligenaceae</taxon>
        <taxon>Bordetella</taxon>
    </lineage>
</organism>
<dbReference type="AlphaFoldDB" id="A0A261RD03"/>
<gene>
    <name evidence="12" type="ORF">CAL19_08540</name>
</gene>
<evidence type="ECO:0000256" key="1">
    <source>
        <dbReference type="ARBA" id="ARBA00004429"/>
    </source>
</evidence>
<evidence type="ECO:0000259" key="11">
    <source>
        <dbReference type="Pfam" id="PF04290"/>
    </source>
</evidence>
<evidence type="ECO:0000256" key="2">
    <source>
        <dbReference type="ARBA" id="ARBA00022448"/>
    </source>
</evidence>
<feature type="compositionally biased region" description="Low complexity" evidence="10">
    <location>
        <begin position="23"/>
        <end position="41"/>
    </location>
</feature>
<keyword evidence="4 9" id="KW-0997">Cell inner membrane</keyword>
<proteinExistence type="inferred from homology"/>
<comment type="subcellular location">
    <subcellularLocation>
        <location evidence="1 9">Cell inner membrane</location>
        <topology evidence="1 9">Multi-pass membrane protein</topology>
    </subcellularLocation>
</comment>
<name>A0A261RD03_9BORD</name>
<evidence type="ECO:0000256" key="6">
    <source>
        <dbReference type="ARBA" id="ARBA00022989"/>
    </source>
</evidence>
<dbReference type="PANTHER" id="PTHR35011">
    <property type="entry name" value="2,3-DIKETO-L-GULONATE TRAP TRANSPORTER SMALL PERMEASE PROTEIN YIAM"/>
    <property type="match status" value="1"/>
</dbReference>
<keyword evidence="3" id="KW-1003">Cell membrane</keyword>
<keyword evidence="2 9" id="KW-0813">Transport</keyword>
<comment type="subunit">
    <text evidence="9">The complex comprises the extracytoplasmic solute receptor protein and the two transmembrane proteins.</text>
</comment>
<keyword evidence="6 9" id="KW-1133">Transmembrane helix</keyword>
<evidence type="ECO:0000256" key="10">
    <source>
        <dbReference type="SAM" id="MobiDB-lite"/>
    </source>
</evidence>
<evidence type="ECO:0000313" key="12">
    <source>
        <dbReference type="EMBL" id="OZI22562.1"/>
    </source>
</evidence>
<feature type="region of interest" description="Disordered" evidence="10">
    <location>
        <begin position="1"/>
        <end position="43"/>
    </location>
</feature>
<comment type="function">
    <text evidence="9">Part of the tripartite ATP-independent periplasmic (TRAP) transport system.</text>
</comment>
<evidence type="ECO:0000313" key="13">
    <source>
        <dbReference type="Proteomes" id="UP000216947"/>
    </source>
</evidence>
<sequence>MTPGDQLIYGEPPRVLPDPACPQPDAGQPLADPAAGPDGDAFSPPEGITARWGRWAAQVLVVGLVLLMGAEMVVRSAFGWSIQFSNELGGYALVAITFLSLASGQLLHAYHSVHFVEKRLGPRGRARLRLFFDLLATAVTLVLFVELARFEWLSWKSGDVAATTLMTPLWIPRLAMPLGTLALLWALLRVLAGDVRRLRALPR</sequence>
<evidence type="ECO:0000256" key="8">
    <source>
        <dbReference type="ARBA" id="ARBA00038436"/>
    </source>
</evidence>
<dbReference type="GO" id="GO:0022857">
    <property type="term" value="F:transmembrane transporter activity"/>
    <property type="evidence" value="ECO:0007669"/>
    <property type="project" value="UniProtKB-UniRule"/>
</dbReference>
<dbReference type="InterPro" id="IPR055348">
    <property type="entry name" value="DctQ"/>
</dbReference>
<dbReference type="EMBL" id="NEVK01000004">
    <property type="protein sequence ID" value="OZI22562.1"/>
    <property type="molecule type" value="Genomic_DNA"/>
</dbReference>
<feature type="transmembrane region" description="Helical" evidence="9">
    <location>
        <begin position="170"/>
        <end position="192"/>
    </location>
</feature>
<dbReference type="Proteomes" id="UP000216947">
    <property type="component" value="Unassembled WGS sequence"/>
</dbReference>
<evidence type="ECO:0000256" key="4">
    <source>
        <dbReference type="ARBA" id="ARBA00022519"/>
    </source>
</evidence>
<evidence type="ECO:0000256" key="7">
    <source>
        <dbReference type="ARBA" id="ARBA00023136"/>
    </source>
</evidence>
<dbReference type="PANTHER" id="PTHR35011:SF2">
    <property type="entry name" value="2,3-DIKETO-L-GULONATE TRAP TRANSPORTER SMALL PERMEASE PROTEIN YIAM"/>
    <property type="match status" value="1"/>
</dbReference>
<evidence type="ECO:0000256" key="3">
    <source>
        <dbReference type="ARBA" id="ARBA00022475"/>
    </source>
</evidence>
<protein>
    <recommendedName>
        <fullName evidence="9">TRAP transporter small permease protein</fullName>
    </recommendedName>
</protein>
<reference evidence="13" key="1">
    <citation type="submission" date="2017-05" db="EMBL/GenBank/DDBJ databases">
        <title>Complete and WGS of Bordetella genogroups.</title>
        <authorList>
            <person name="Spilker T."/>
            <person name="Lipuma J."/>
        </authorList>
    </citation>
    <scope>NUCLEOTIDE SEQUENCE [LARGE SCALE GENOMIC DNA]</scope>
    <source>
        <strain evidence="13">AU18089</strain>
    </source>
</reference>
<dbReference type="InterPro" id="IPR007387">
    <property type="entry name" value="TRAP_DctQ"/>
</dbReference>
<comment type="caution">
    <text evidence="12">The sequence shown here is derived from an EMBL/GenBank/DDBJ whole genome shotgun (WGS) entry which is preliminary data.</text>
</comment>
<evidence type="ECO:0000256" key="5">
    <source>
        <dbReference type="ARBA" id="ARBA00022692"/>
    </source>
</evidence>
<dbReference type="Pfam" id="PF04290">
    <property type="entry name" value="DctQ"/>
    <property type="match status" value="1"/>
</dbReference>
<dbReference type="GO" id="GO:0005886">
    <property type="term" value="C:plasma membrane"/>
    <property type="evidence" value="ECO:0007669"/>
    <property type="project" value="UniProtKB-SubCell"/>
</dbReference>
<feature type="domain" description="Tripartite ATP-independent periplasmic transporters DctQ component" evidence="11">
    <location>
        <begin position="64"/>
        <end position="196"/>
    </location>
</feature>
<keyword evidence="5 9" id="KW-0812">Transmembrane</keyword>
<feature type="transmembrane region" description="Helical" evidence="9">
    <location>
        <begin position="88"/>
        <end position="110"/>
    </location>
</feature>
<accession>A0A261RD03</accession>